<dbReference type="InterPro" id="IPR003423">
    <property type="entry name" value="OMP_efflux"/>
</dbReference>
<evidence type="ECO:0000313" key="2">
    <source>
        <dbReference type="EMBL" id="VAX11494.1"/>
    </source>
</evidence>
<dbReference type="Gene3D" id="1.20.1600.10">
    <property type="entry name" value="Outer membrane efflux proteins (OEP)"/>
    <property type="match status" value="1"/>
</dbReference>
<reference evidence="2" key="1">
    <citation type="submission" date="2018-06" db="EMBL/GenBank/DDBJ databases">
        <authorList>
            <person name="Zhirakovskaya E."/>
        </authorList>
    </citation>
    <scope>NUCLEOTIDE SEQUENCE</scope>
</reference>
<evidence type="ECO:0008006" key="3">
    <source>
        <dbReference type="Google" id="ProtNLM"/>
    </source>
</evidence>
<dbReference type="AlphaFoldDB" id="A0A3B1BI52"/>
<sequence>MSFFTCLRASLCACLVASATTAWSSAIPSVGNAVGLGPFINRILDENPEIQAAQSAIDAANARLQGAGLPIYNPELALEGEKTESVDNYGIGLSQTIDLHDKRSARKQAGQAELDAVRAALHALRQAKALELLDAMVRILNTREIISLAKQRFQLLERFQALAEQRQSAGDIPLIEVELARLAAAEAAMAQAQAQVELVGVKGDFFALAGELPPDHLHMPDTYPSNLPDAQEDEQRAASHPNVRQAHLLAQAARKQINATDRDRRADPTLGFMAGRDDEENNLILSFSMPLQIRNDFRSSVTAARSEALQAEQEAQQAYRTALAQLRTTRDRYTLTANAWQDWIARGQKSLEQQSDLLERLWQAGELGTTDYLVQLQQTLNTRIAGAELQGSLWDAWVDWQAAAGQVFEWLNSIDTEQ</sequence>
<dbReference type="EMBL" id="UOFX01000085">
    <property type="protein sequence ID" value="VAX11494.1"/>
    <property type="molecule type" value="Genomic_DNA"/>
</dbReference>
<name>A0A3B1BI52_9ZZZZ</name>
<dbReference type="SUPFAM" id="SSF56954">
    <property type="entry name" value="Outer membrane efflux proteins (OEP)"/>
    <property type="match status" value="1"/>
</dbReference>
<feature type="region of interest" description="Disordered" evidence="1">
    <location>
        <begin position="217"/>
        <end position="238"/>
    </location>
</feature>
<dbReference type="PANTHER" id="PTHR30203">
    <property type="entry name" value="OUTER MEMBRANE CATION EFFLUX PROTEIN"/>
    <property type="match status" value="1"/>
</dbReference>
<dbReference type="GO" id="GO:0015562">
    <property type="term" value="F:efflux transmembrane transporter activity"/>
    <property type="evidence" value="ECO:0007669"/>
    <property type="project" value="InterPro"/>
</dbReference>
<protein>
    <recommendedName>
        <fullName evidence="3">Heavy metal RND efflux outer membrane protein, CzcC family</fullName>
    </recommendedName>
</protein>
<dbReference type="PANTHER" id="PTHR30203:SF24">
    <property type="entry name" value="BLR4935 PROTEIN"/>
    <property type="match status" value="1"/>
</dbReference>
<accession>A0A3B1BI52</accession>
<evidence type="ECO:0000256" key="1">
    <source>
        <dbReference type="SAM" id="MobiDB-lite"/>
    </source>
</evidence>
<organism evidence="2">
    <name type="scientific">hydrothermal vent metagenome</name>
    <dbReference type="NCBI Taxonomy" id="652676"/>
    <lineage>
        <taxon>unclassified sequences</taxon>
        <taxon>metagenomes</taxon>
        <taxon>ecological metagenomes</taxon>
    </lineage>
</organism>
<proteinExistence type="predicted"/>
<dbReference type="Pfam" id="PF02321">
    <property type="entry name" value="OEP"/>
    <property type="match status" value="1"/>
</dbReference>
<dbReference type="InterPro" id="IPR010131">
    <property type="entry name" value="MdtP/NodT-like"/>
</dbReference>
<gene>
    <name evidence="2" type="ORF">MNBD_GAMMA26-2551</name>
</gene>